<comment type="caution">
    <text evidence="3">The sequence shown here is derived from an EMBL/GenBank/DDBJ whole genome shotgun (WGS) entry which is preliminary data.</text>
</comment>
<dbReference type="InterPro" id="IPR035903">
    <property type="entry name" value="HesB-like_dom_sf"/>
</dbReference>
<dbReference type="GO" id="GO:0051537">
    <property type="term" value="F:2 iron, 2 sulfur cluster binding"/>
    <property type="evidence" value="ECO:0007669"/>
    <property type="project" value="TreeGrafter"/>
</dbReference>
<evidence type="ECO:0000256" key="2">
    <source>
        <dbReference type="SAM" id="MobiDB-lite"/>
    </source>
</evidence>
<dbReference type="SUPFAM" id="SSF89360">
    <property type="entry name" value="HesB-like domain"/>
    <property type="match status" value="1"/>
</dbReference>
<evidence type="ECO:0000313" key="3">
    <source>
        <dbReference type="EMBL" id="RWA08910.1"/>
    </source>
</evidence>
<dbReference type="GO" id="GO:0005506">
    <property type="term" value="F:iron ion binding"/>
    <property type="evidence" value="ECO:0007669"/>
    <property type="project" value="TreeGrafter"/>
</dbReference>
<dbReference type="GO" id="GO:0005739">
    <property type="term" value="C:mitochondrion"/>
    <property type="evidence" value="ECO:0007669"/>
    <property type="project" value="TreeGrafter"/>
</dbReference>
<dbReference type="Gene3D" id="2.60.300.12">
    <property type="entry name" value="HesB-like domain"/>
    <property type="match status" value="1"/>
</dbReference>
<evidence type="ECO:0000256" key="1">
    <source>
        <dbReference type="ARBA" id="ARBA00006718"/>
    </source>
</evidence>
<dbReference type="Proteomes" id="UP000286045">
    <property type="component" value="Unassembled WGS sequence"/>
</dbReference>
<dbReference type="GO" id="GO:0051539">
    <property type="term" value="F:4 iron, 4 sulfur cluster binding"/>
    <property type="evidence" value="ECO:0007669"/>
    <property type="project" value="TreeGrafter"/>
</dbReference>
<dbReference type="PANTHER" id="PTHR43011">
    <property type="entry name" value="IRON-SULFUR CLUSTER ASSEMBLY 2 HOMOLOG, MITOCHONDRIAL"/>
    <property type="match status" value="1"/>
</dbReference>
<evidence type="ECO:0000313" key="4">
    <source>
        <dbReference type="Proteomes" id="UP000286045"/>
    </source>
</evidence>
<proteinExistence type="inferred from homology"/>
<keyword evidence="4" id="KW-1185">Reference proteome</keyword>
<dbReference type="EMBL" id="RYZI01000178">
    <property type="protein sequence ID" value="RWA08910.1"/>
    <property type="molecule type" value="Genomic_DNA"/>
</dbReference>
<feature type="region of interest" description="Disordered" evidence="2">
    <location>
        <begin position="457"/>
        <end position="488"/>
    </location>
</feature>
<dbReference type="PANTHER" id="PTHR43011:SF1">
    <property type="entry name" value="IRON-SULFUR CLUSTER ASSEMBLY 2 HOMOLOG, MITOCHONDRIAL"/>
    <property type="match status" value="1"/>
</dbReference>
<protein>
    <recommendedName>
        <fullName evidence="5">FeS cluster biogenesis domain-containing protein</fullName>
    </recommendedName>
</protein>
<dbReference type="STRING" id="363999.A0A439D389"/>
<accession>A0A439D389</accession>
<dbReference type="GO" id="GO:0016226">
    <property type="term" value="P:iron-sulfur cluster assembly"/>
    <property type="evidence" value="ECO:0007669"/>
    <property type="project" value="TreeGrafter"/>
</dbReference>
<sequence length="559" mass="61090">MRTYSPTQLATILEQRDNLLDVVSRQRRASSKAQQLYYPSGSYRGSLVKPPPGFVDMKPWVPREDEECQVKYCHHCRPSCEPRSYLSLDGILNGDVPPTAATGFGFHRMRTRPIVNAGIMREIGLRPVPWPRAEPQIYPSSPSSQSTLTLSDIIEDQILEPDYVDPEPYLELGEGSTIDTVSAFEQPRPPFTPPSTPTSWTGISQQDNDFTCHVKMIRHQVIRSIAGLMHQTPDDEEMEEFQSICLFESNDLSKILGTSLASAKPQLSGNGNGQGMVTPMMLVRTACLIPPLVLPSTEMSLISCINPPSAAKLFVQLCARRSVSSPAATAGSSSILDVLLPPRTQARALYVNITRTNAPPRTIATPRANHIGATTHAHHHVIVGRRGFSASRPVTKTFTIYNPQVDDEGNDMVLEITPRAANIMSKDKNPYLALRIQVESGGCHGFQYLMSLTTLPSAPESPLDPEQVADDVTPSTTTSSTPSTPVLNEDDTIFAFAPNDSESAPLTSPKIIMDLPSLELLKGSKVDYTMELIGSQFKIIDNPLATSSCGCGTSFDIKV</sequence>
<feature type="compositionally biased region" description="Low complexity" evidence="2">
    <location>
        <begin position="473"/>
        <end position="485"/>
    </location>
</feature>
<dbReference type="AlphaFoldDB" id="A0A439D389"/>
<gene>
    <name evidence="3" type="ORF">EKO27_g6192</name>
</gene>
<evidence type="ECO:0008006" key="5">
    <source>
        <dbReference type="Google" id="ProtNLM"/>
    </source>
</evidence>
<comment type="similarity">
    <text evidence="1">Belongs to the HesB/IscA family.</text>
</comment>
<name>A0A439D389_9PEZI</name>
<organism evidence="3 4">
    <name type="scientific">Xylaria grammica</name>
    <dbReference type="NCBI Taxonomy" id="363999"/>
    <lineage>
        <taxon>Eukaryota</taxon>
        <taxon>Fungi</taxon>
        <taxon>Dikarya</taxon>
        <taxon>Ascomycota</taxon>
        <taxon>Pezizomycotina</taxon>
        <taxon>Sordariomycetes</taxon>
        <taxon>Xylariomycetidae</taxon>
        <taxon>Xylariales</taxon>
        <taxon>Xylariaceae</taxon>
        <taxon>Xylaria</taxon>
    </lineage>
</organism>
<reference evidence="3 4" key="1">
    <citation type="submission" date="2018-12" db="EMBL/GenBank/DDBJ databases">
        <title>Draft genome sequence of Xylaria grammica IHI A82.</title>
        <authorList>
            <person name="Buettner E."/>
            <person name="Kellner H."/>
        </authorList>
    </citation>
    <scope>NUCLEOTIDE SEQUENCE [LARGE SCALE GENOMIC DNA]</scope>
    <source>
        <strain evidence="3 4">IHI A82</strain>
    </source>
</reference>